<protein>
    <submittedName>
        <fullName evidence="1">Uncharacterized protein</fullName>
    </submittedName>
</protein>
<sequence length="137" mass="15016">MSTIGDLRSLAASHLDSLKRRLDALHGDYVRDLEASHSRISKRVKMESHGCLQLAEEVDKEQQKIADKIAERAELVKTSYKKFVAEVQASTSRGTFAHGKKYFSVFLSGSTSMCSFLSSTCCVITLLVAASVQGDCP</sequence>
<dbReference type="PANTHER" id="PTHR37371">
    <property type="entry name" value="OS08G0180400 PROTEIN"/>
    <property type="match status" value="1"/>
</dbReference>
<dbReference type="PANTHER" id="PTHR37371:SF1">
    <property type="entry name" value="KINESIN-LIKE PROTEIN"/>
    <property type="match status" value="1"/>
</dbReference>
<organism evidence="1">
    <name type="scientific">Zea mays</name>
    <name type="common">Maize</name>
    <dbReference type="NCBI Taxonomy" id="4577"/>
    <lineage>
        <taxon>Eukaryota</taxon>
        <taxon>Viridiplantae</taxon>
        <taxon>Streptophyta</taxon>
        <taxon>Embryophyta</taxon>
        <taxon>Tracheophyta</taxon>
        <taxon>Spermatophyta</taxon>
        <taxon>Magnoliopsida</taxon>
        <taxon>Liliopsida</taxon>
        <taxon>Poales</taxon>
        <taxon>Poaceae</taxon>
        <taxon>PACMAD clade</taxon>
        <taxon>Panicoideae</taxon>
        <taxon>Andropogonodae</taxon>
        <taxon>Andropogoneae</taxon>
        <taxon>Tripsacinae</taxon>
        <taxon>Zea</taxon>
    </lineage>
</organism>
<dbReference type="EMBL" id="BT087568">
    <property type="protein sequence ID" value="ACR37921.1"/>
    <property type="molecule type" value="mRNA"/>
</dbReference>
<proteinExistence type="evidence at transcript level"/>
<reference evidence="1" key="1">
    <citation type="journal article" date="2009" name="PLoS Genet.">
        <title>Sequencing, mapping, and analysis of 27,455 maize full-length cDNAs.</title>
        <authorList>
            <person name="Soderlund C."/>
            <person name="Descour A."/>
            <person name="Kudrna D."/>
            <person name="Bomhoff M."/>
            <person name="Boyd L."/>
            <person name="Currie J."/>
            <person name="Angelova A."/>
            <person name="Collura K."/>
            <person name="Wissotski M."/>
            <person name="Ashley E."/>
            <person name="Morrow D."/>
            <person name="Fernandes J."/>
            <person name="Walbot V."/>
            <person name="Yu Y."/>
        </authorList>
    </citation>
    <scope>NUCLEOTIDE SEQUENCE</scope>
    <source>
        <strain evidence="1">B73</strain>
    </source>
</reference>
<accession>C4J9S1</accession>
<name>C4J9S1_MAIZE</name>
<dbReference type="ExpressionAtlas" id="C4J9S1">
    <property type="expression patterns" value="baseline and differential"/>
</dbReference>
<dbReference type="AlphaFoldDB" id="C4J9S1"/>
<evidence type="ECO:0000313" key="1">
    <source>
        <dbReference type="EMBL" id="ACR37921.1"/>
    </source>
</evidence>